<accession>A0A9Q1FTX2</accession>
<sequence>MQRRASLLRRLKHEMKAATAVKHGPPAPRFRPSLAPVISRLTRTAGARPLPRPNTTRASSTPLPGLRHCRSGIAIISALTNNVESLIKSPTRLLLRKRASTCCGRKFDEWPRNLENLTGSKGSNVLTLPENIADVYRSQRRGQSTVISHQKKQWTVTQSQLRPSLHPGVRRVRNNGPVCGSGQNRRAQRAWPLFVRKGLGESTAAKRGRRKRESRPAD</sequence>
<dbReference type="Proteomes" id="UP001152622">
    <property type="component" value="Chromosome 4"/>
</dbReference>
<organism evidence="2 3">
    <name type="scientific">Synaphobranchus kaupii</name>
    <name type="common">Kaup's arrowtooth eel</name>
    <dbReference type="NCBI Taxonomy" id="118154"/>
    <lineage>
        <taxon>Eukaryota</taxon>
        <taxon>Metazoa</taxon>
        <taxon>Chordata</taxon>
        <taxon>Craniata</taxon>
        <taxon>Vertebrata</taxon>
        <taxon>Euteleostomi</taxon>
        <taxon>Actinopterygii</taxon>
        <taxon>Neopterygii</taxon>
        <taxon>Teleostei</taxon>
        <taxon>Anguilliformes</taxon>
        <taxon>Synaphobranchidae</taxon>
        <taxon>Synaphobranchus</taxon>
    </lineage>
</organism>
<dbReference type="AlphaFoldDB" id="A0A9Q1FTX2"/>
<dbReference type="EMBL" id="JAINUF010000004">
    <property type="protein sequence ID" value="KAJ8366145.1"/>
    <property type="molecule type" value="Genomic_DNA"/>
</dbReference>
<feature type="region of interest" description="Disordered" evidence="1">
    <location>
        <begin position="44"/>
        <end position="64"/>
    </location>
</feature>
<evidence type="ECO:0000313" key="3">
    <source>
        <dbReference type="Proteomes" id="UP001152622"/>
    </source>
</evidence>
<keyword evidence="3" id="KW-1185">Reference proteome</keyword>
<proteinExistence type="predicted"/>
<feature type="compositionally biased region" description="Polar residues" evidence="1">
    <location>
        <begin position="53"/>
        <end position="62"/>
    </location>
</feature>
<comment type="caution">
    <text evidence="2">The sequence shown here is derived from an EMBL/GenBank/DDBJ whole genome shotgun (WGS) entry which is preliminary data.</text>
</comment>
<evidence type="ECO:0000313" key="2">
    <source>
        <dbReference type="EMBL" id="KAJ8366145.1"/>
    </source>
</evidence>
<name>A0A9Q1FTX2_SYNKA</name>
<evidence type="ECO:0000256" key="1">
    <source>
        <dbReference type="SAM" id="MobiDB-lite"/>
    </source>
</evidence>
<protein>
    <submittedName>
        <fullName evidence="2">Uncharacterized protein</fullName>
    </submittedName>
</protein>
<gene>
    <name evidence="2" type="ORF">SKAU_G00149760</name>
</gene>
<reference evidence="2" key="1">
    <citation type="journal article" date="2023" name="Science">
        <title>Genome structures resolve the early diversification of teleost fishes.</title>
        <authorList>
            <person name="Parey E."/>
            <person name="Louis A."/>
            <person name="Montfort J."/>
            <person name="Bouchez O."/>
            <person name="Roques C."/>
            <person name="Iampietro C."/>
            <person name="Lluch J."/>
            <person name="Castinel A."/>
            <person name="Donnadieu C."/>
            <person name="Desvignes T."/>
            <person name="Floi Bucao C."/>
            <person name="Jouanno E."/>
            <person name="Wen M."/>
            <person name="Mejri S."/>
            <person name="Dirks R."/>
            <person name="Jansen H."/>
            <person name="Henkel C."/>
            <person name="Chen W.J."/>
            <person name="Zahm M."/>
            <person name="Cabau C."/>
            <person name="Klopp C."/>
            <person name="Thompson A.W."/>
            <person name="Robinson-Rechavi M."/>
            <person name="Braasch I."/>
            <person name="Lecointre G."/>
            <person name="Bobe J."/>
            <person name="Postlethwait J.H."/>
            <person name="Berthelot C."/>
            <person name="Roest Crollius H."/>
            <person name="Guiguen Y."/>
        </authorList>
    </citation>
    <scope>NUCLEOTIDE SEQUENCE</scope>
    <source>
        <strain evidence="2">WJC10195</strain>
    </source>
</reference>